<evidence type="ECO:0000256" key="2">
    <source>
        <dbReference type="ARBA" id="ARBA00022555"/>
    </source>
</evidence>
<evidence type="ECO:0000256" key="3">
    <source>
        <dbReference type="ARBA" id="ARBA00022801"/>
    </source>
</evidence>
<dbReference type="EC" id="3.1.1.29" evidence="1 7"/>
<dbReference type="InterPro" id="IPR036416">
    <property type="entry name" value="Pept_tRNA_hydro_sf"/>
</dbReference>
<dbReference type="GO" id="GO:0004045">
    <property type="term" value="F:peptidyl-tRNA hydrolase activity"/>
    <property type="evidence" value="ECO:0007669"/>
    <property type="project" value="UniProtKB-EC"/>
</dbReference>
<comment type="function">
    <text evidence="7">Hydrolyzes ribosome-free peptidyl-tRNAs (with 1 or more amino acids incorporated), which drop off the ribosome during protein synthesis, or as a result of ribosome stalling.</text>
</comment>
<keyword evidence="2 7" id="KW-0820">tRNA-binding</keyword>
<comment type="subcellular location">
    <subcellularLocation>
        <location evidence="7">Cytoplasm</location>
    </subcellularLocation>
</comment>
<dbReference type="PROSITE" id="PS01196">
    <property type="entry name" value="PEPT_TRNA_HYDROL_2"/>
    <property type="match status" value="1"/>
</dbReference>
<evidence type="ECO:0000256" key="1">
    <source>
        <dbReference type="ARBA" id="ARBA00013260"/>
    </source>
</evidence>
<dbReference type="CDD" id="cd00462">
    <property type="entry name" value="PTH"/>
    <property type="match status" value="1"/>
</dbReference>
<dbReference type="HAMAP" id="MF_00083">
    <property type="entry name" value="Pept_tRNA_hydro_bact"/>
    <property type="match status" value="1"/>
</dbReference>
<gene>
    <name evidence="7 10" type="primary">pth</name>
    <name evidence="10" type="ORF">L3556_02260</name>
</gene>
<evidence type="ECO:0000256" key="4">
    <source>
        <dbReference type="ARBA" id="ARBA00022884"/>
    </source>
</evidence>
<evidence type="ECO:0000313" key="10">
    <source>
        <dbReference type="EMBL" id="MDG2989764.1"/>
    </source>
</evidence>
<dbReference type="Proteomes" id="UP001154265">
    <property type="component" value="Unassembled WGS sequence"/>
</dbReference>
<organism evidence="10 11">
    <name type="scientific">Candidatus Synechococcus calcipolaris G9</name>
    <dbReference type="NCBI Taxonomy" id="1497997"/>
    <lineage>
        <taxon>Bacteria</taxon>
        <taxon>Bacillati</taxon>
        <taxon>Cyanobacteriota</taxon>
        <taxon>Cyanophyceae</taxon>
        <taxon>Synechococcales</taxon>
        <taxon>Synechococcaceae</taxon>
        <taxon>Synechococcus</taxon>
    </lineage>
</organism>
<proteinExistence type="inferred from homology"/>
<feature type="binding site" evidence="7">
    <location>
        <position position="119"/>
    </location>
    <ligand>
        <name>tRNA</name>
        <dbReference type="ChEBI" id="CHEBI:17843"/>
    </ligand>
</feature>
<reference evidence="10" key="2">
    <citation type="submission" date="2022-01" db="EMBL/GenBank/DDBJ databases">
        <authorList>
            <person name="Zivanovic Y."/>
            <person name="Moreira D."/>
            <person name="Lopez-Garcia P."/>
        </authorList>
    </citation>
    <scope>NUCLEOTIDE SEQUENCE</scope>
    <source>
        <strain evidence="10">G9</strain>
    </source>
</reference>
<dbReference type="SUPFAM" id="SSF53178">
    <property type="entry name" value="Peptidyl-tRNA hydrolase-like"/>
    <property type="match status" value="1"/>
</dbReference>
<feature type="binding site" evidence="7">
    <location>
        <position position="20"/>
    </location>
    <ligand>
        <name>tRNA</name>
        <dbReference type="ChEBI" id="CHEBI:17843"/>
    </ligand>
</feature>
<dbReference type="Pfam" id="PF01195">
    <property type="entry name" value="Pept_tRNA_hydro"/>
    <property type="match status" value="1"/>
</dbReference>
<dbReference type="PANTHER" id="PTHR17224">
    <property type="entry name" value="PEPTIDYL-TRNA HYDROLASE"/>
    <property type="match status" value="1"/>
</dbReference>
<evidence type="ECO:0000256" key="5">
    <source>
        <dbReference type="ARBA" id="ARBA00038063"/>
    </source>
</evidence>
<feature type="active site" description="Proton acceptor" evidence="7">
    <location>
        <position position="25"/>
    </location>
</feature>
<dbReference type="RefSeq" id="WP_277865679.1">
    <property type="nucleotide sequence ID" value="NZ_JAKKUT010000001.1"/>
</dbReference>
<feature type="binding site" evidence="7">
    <location>
        <position position="71"/>
    </location>
    <ligand>
        <name>tRNA</name>
        <dbReference type="ChEBI" id="CHEBI:17843"/>
    </ligand>
</feature>
<sequence>MGDAIQPTLIVGLGNPGAEYQATRHNIGFRVVDALAAHWHVSLHPHNRFQGEYGEGQVGGQRLRLLKPLTYMNHSGRSVQAVLSWFKLPISSLLVIYDDADLPLGRLRLRLSGSTGGHNGIKSIIQHTHSQDFPRLKVGIAYGLRLQQTGPRNAVPYVLGNFSQAERDALPEVLTLTIAAIDVAVRDGVETAMNHYNGKTVAIAGP</sequence>
<evidence type="ECO:0000256" key="8">
    <source>
        <dbReference type="RuleBase" id="RU000673"/>
    </source>
</evidence>
<keyword evidence="11" id="KW-1185">Reference proteome</keyword>
<dbReference type="InterPro" id="IPR001328">
    <property type="entry name" value="Pept_tRNA_hydro"/>
</dbReference>
<reference evidence="10" key="1">
    <citation type="journal article" date="2022" name="Genome Biol. Evol.">
        <title>A New Gene Family Diagnostic for Intracellular Biomineralization of Amorphous Ca Carbonates by Cyanobacteria.</title>
        <authorList>
            <person name="Benzerara K."/>
            <person name="Duprat E."/>
            <person name="Bitard-Feildel T."/>
            <person name="Caumes G."/>
            <person name="Cassier-Chauvat C."/>
            <person name="Chauvat F."/>
            <person name="Dezi M."/>
            <person name="Diop S.I."/>
            <person name="Gaschignard G."/>
            <person name="Gorgen S."/>
            <person name="Gugger M."/>
            <person name="Lopez-Garcia P."/>
            <person name="Millet M."/>
            <person name="Skouri-Panet F."/>
            <person name="Moreira D."/>
            <person name="Callebaut I."/>
        </authorList>
    </citation>
    <scope>NUCLEOTIDE SEQUENCE</scope>
    <source>
        <strain evidence="10">G9</strain>
    </source>
</reference>
<dbReference type="PROSITE" id="PS01195">
    <property type="entry name" value="PEPT_TRNA_HYDROL_1"/>
    <property type="match status" value="1"/>
</dbReference>
<dbReference type="PANTHER" id="PTHR17224:SF1">
    <property type="entry name" value="PEPTIDYL-TRNA HYDROLASE"/>
    <property type="match status" value="1"/>
</dbReference>
<dbReference type="Gene3D" id="3.40.50.1470">
    <property type="entry name" value="Peptidyl-tRNA hydrolase"/>
    <property type="match status" value="1"/>
</dbReference>
<dbReference type="EMBL" id="JAKKUT010000001">
    <property type="protein sequence ID" value="MDG2989764.1"/>
    <property type="molecule type" value="Genomic_DNA"/>
</dbReference>
<name>A0ABT6EW81_9SYNE</name>
<comment type="catalytic activity">
    <reaction evidence="7 8">
        <text>an N-acyl-L-alpha-aminoacyl-tRNA + H2O = an N-acyl-L-amino acid + a tRNA + H(+)</text>
        <dbReference type="Rhea" id="RHEA:54448"/>
        <dbReference type="Rhea" id="RHEA-COMP:10123"/>
        <dbReference type="Rhea" id="RHEA-COMP:13883"/>
        <dbReference type="ChEBI" id="CHEBI:15377"/>
        <dbReference type="ChEBI" id="CHEBI:15378"/>
        <dbReference type="ChEBI" id="CHEBI:59874"/>
        <dbReference type="ChEBI" id="CHEBI:78442"/>
        <dbReference type="ChEBI" id="CHEBI:138191"/>
        <dbReference type="EC" id="3.1.1.29"/>
    </reaction>
</comment>
<dbReference type="NCBIfam" id="TIGR00447">
    <property type="entry name" value="pth"/>
    <property type="match status" value="1"/>
</dbReference>
<comment type="subunit">
    <text evidence="7">Monomer.</text>
</comment>
<keyword evidence="3 7" id="KW-0378">Hydrolase</keyword>
<evidence type="ECO:0000256" key="6">
    <source>
        <dbReference type="ARBA" id="ARBA00050038"/>
    </source>
</evidence>
<protein>
    <recommendedName>
        <fullName evidence="6 7">Peptidyl-tRNA hydrolase</fullName>
        <shortName evidence="7">Pth</shortName>
        <ecNumber evidence="1 7">3.1.1.29</ecNumber>
    </recommendedName>
</protein>
<comment type="caution">
    <text evidence="10">The sequence shown here is derived from an EMBL/GenBank/DDBJ whole genome shotgun (WGS) entry which is preliminary data.</text>
</comment>
<evidence type="ECO:0000256" key="7">
    <source>
        <dbReference type="HAMAP-Rule" id="MF_00083"/>
    </source>
</evidence>
<feature type="binding site" evidence="7">
    <location>
        <position position="73"/>
    </location>
    <ligand>
        <name>tRNA</name>
        <dbReference type="ChEBI" id="CHEBI:17843"/>
    </ligand>
</feature>
<keyword evidence="4 7" id="KW-0694">RNA-binding</keyword>
<comment type="similarity">
    <text evidence="5 7 9">Belongs to the PTH family.</text>
</comment>
<dbReference type="InterPro" id="IPR018171">
    <property type="entry name" value="Pept_tRNA_hydro_CS"/>
</dbReference>
<feature type="site" description="Stabilizes the basic form of H active site to accept a proton" evidence="7">
    <location>
        <position position="98"/>
    </location>
</feature>
<keyword evidence="7" id="KW-0963">Cytoplasm</keyword>
<evidence type="ECO:0000313" key="11">
    <source>
        <dbReference type="Proteomes" id="UP001154265"/>
    </source>
</evidence>
<feature type="site" description="Discriminates between blocked and unblocked aminoacyl-tRNA" evidence="7">
    <location>
        <position position="15"/>
    </location>
</feature>
<comment type="function">
    <text evidence="7">Catalyzes the release of premature peptidyl moieties from peptidyl-tRNA molecules trapped in stalled 50S ribosomal subunits, and thus maintains levels of free tRNAs and 50S ribosomes.</text>
</comment>
<accession>A0ABT6EW81</accession>
<evidence type="ECO:0000256" key="9">
    <source>
        <dbReference type="RuleBase" id="RU004320"/>
    </source>
</evidence>